<keyword evidence="2" id="KW-1185">Reference proteome</keyword>
<proteinExistence type="predicted"/>
<organism evidence="1 2">
    <name type="scientific">Croceicoccus naphthovorans</name>
    <dbReference type="NCBI Taxonomy" id="1348774"/>
    <lineage>
        <taxon>Bacteria</taxon>
        <taxon>Pseudomonadati</taxon>
        <taxon>Pseudomonadota</taxon>
        <taxon>Alphaproteobacteria</taxon>
        <taxon>Sphingomonadales</taxon>
        <taxon>Erythrobacteraceae</taxon>
        <taxon>Croceicoccus</taxon>
    </lineage>
</organism>
<dbReference type="RefSeq" id="WP_047821434.1">
    <property type="nucleotide sequence ID" value="NZ_CP011770.1"/>
</dbReference>
<dbReference type="AlphaFoldDB" id="A0A0G3XHF5"/>
<gene>
    <name evidence="1" type="ORF">AB433_12670</name>
</gene>
<reference evidence="1 2" key="1">
    <citation type="submission" date="2015-06" db="EMBL/GenBank/DDBJ databases">
        <authorList>
            <person name="Zeng Y."/>
            <person name="Huang Y."/>
        </authorList>
    </citation>
    <scope>NUCLEOTIDE SEQUENCE [LARGE SCALE GENOMIC DNA]</scope>
    <source>
        <strain evidence="1 2">PQ-2</strain>
    </source>
</reference>
<evidence type="ECO:0000313" key="2">
    <source>
        <dbReference type="Proteomes" id="UP000035287"/>
    </source>
</evidence>
<accession>A0A0G3XHF5</accession>
<dbReference type="KEGG" id="cna:AB433_12670"/>
<dbReference type="EMBL" id="CP011770">
    <property type="protein sequence ID" value="AKM10622.1"/>
    <property type="molecule type" value="Genomic_DNA"/>
</dbReference>
<dbReference type="Proteomes" id="UP000035287">
    <property type="component" value="Chromosome"/>
</dbReference>
<name>A0A0G3XHF5_9SPHN</name>
<evidence type="ECO:0000313" key="1">
    <source>
        <dbReference type="EMBL" id="AKM10622.1"/>
    </source>
</evidence>
<dbReference type="PATRIC" id="fig|1348774.3.peg.2662"/>
<dbReference type="OrthoDB" id="7390084at2"/>
<protein>
    <submittedName>
        <fullName evidence="1">Uncharacterized protein</fullName>
    </submittedName>
</protein>
<sequence length="275" mass="29343">MGQPFTLRTAAATIVAAGSLLVSGCLLTPGKFTSELVLKKGGEFAFTYDGEISMMGLTQLASMGANEAFEAECYDDDFEATACTAEEVAEQRAEWEAEQAKDAEKKKQFVRMMGNVDPGDPESVAKLVEVMRRQDGWEKVEQTGDGVFTVSYSATGSLSHPFMFPVVEKLTVSPFLVAVPRADGSVRVEAEGFGSETMPSMGPGMGMLAAMGAMKDKGDKPEPILPDGTFTIVTDGRILANNTDEGPSDVGGMQRLKWTVDTSTKVPPMALIALD</sequence>